<keyword evidence="7" id="KW-0472">Membrane</keyword>
<comment type="caution">
    <text evidence="9">The sequence shown here is derived from an EMBL/GenBank/DDBJ whole genome shotgun (WGS) entry which is preliminary data.</text>
</comment>
<keyword evidence="8" id="KW-0811">Translocation</keyword>
<evidence type="ECO:0000313" key="10">
    <source>
        <dbReference type="Proteomes" id="UP000287651"/>
    </source>
</evidence>
<accession>A0A427ASB5</accession>
<keyword evidence="8" id="KW-0653">Protein transport</keyword>
<keyword evidence="5" id="KW-1133">Transmembrane helix</keyword>
<evidence type="ECO:0000256" key="4">
    <source>
        <dbReference type="ARBA" id="ARBA00022946"/>
    </source>
</evidence>
<comment type="subcellular location">
    <subcellularLocation>
        <location evidence="8">Mitochondrion inner membrane</location>
        <topology evidence="8">Single-pass membrane protein</topology>
    </subcellularLocation>
    <subcellularLocation>
        <location evidence="1">Mitochondrion membrane</location>
        <topology evidence="1">Single-pass membrane protein</topology>
    </subcellularLocation>
</comment>
<comment type="function">
    <text evidence="8">Essential component of the TIM23 complex, a complex that mediates the translocation of transit peptide-containing proteins across the mitochondrial inner membrane.</text>
</comment>
<keyword evidence="8" id="KW-0813">Transport</keyword>
<keyword evidence="6 8" id="KW-0496">Mitochondrion</keyword>
<dbReference type="GO" id="GO:0030150">
    <property type="term" value="P:protein import into mitochondrial matrix"/>
    <property type="evidence" value="ECO:0007669"/>
    <property type="project" value="UniProtKB-UniRule"/>
</dbReference>
<evidence type="ECO:0000313" key="9">
    <source>
        <dbReference type="EMBL" id="RRT79120.1"/>
    </source>
</evidence>
<keyword evidence="4" id="KW-0809">Transit peptide</keyword>
<dbReference type="GO" id="GO:0005744">
    <property type="term" value="C:TIM23 mitochondrial import inner membrane translocase complex"/>
    <property type="evidence" value="ECO:0007669"/>
    <property type="project" value="UniProtKB-UniRule"/>
</dbReference>
<evidence type="ECO:0000256" key="2">
    <source>
        <dbReference type="ARBA" id="ARBA00010867"/>
    </source>
</evidence>
<evidence type="ECO:0000256" key="1">
    <source>
        <dbReference type="ARBA" id="ARBA00004304"/>
    </source>
</evidence>
<comment type="subunit">
    <text evidence="8">Component of the TIM23 complex.</text>
</comment>
<comment type="similarity">
    <text evidence="2 8">Belongs to the TIM21 family.</text>
</comment>
<dbReference type="Gene3D" id="3.10.450.320">
    <property type="entry name" value="Mitochondrial import inner membrane translocase subunit Tim21"/>
    <property type="match status" value="1"/>
</dbReference>
<gene>
    <name evidence="9" type="ORF">B296_00007032</name>
</gene>
<dbReference type="PANTHER" id="PTHR13032">
    <property type="entry name" value="MITOCHONDRIAL IMPORT INNER MEMBRANE TRANSLOCASE SUBUNIT TIM21"/>
    <property type="match status" value="1"/>
</dbReference>
<evidence type="ECO:0000256" key="3">
    <source>
        <dbReference type="ARBA" id="ARBA00022692"/>
    </source>
</evidence>
<keyword evidence="8" id="KW-0999">Mitochondrion inner membrane</keyword>
<dbReference type="Proteomes" id="UP000287651">
    <property type="component" value="Unassembled WGS sequence"/>
</dbReference>
<evidence type="ECO:0000256" key="7">
    <source>
        <dbReference type="ARBA" id="ARBA00023136"/>
    </source>
</evidence>
<dbReference type="InterPro" id="IPR038552">
    <property type="entry name" value="Tim21_IMS_sf"/>
</dbReference>
<dbReference type="EMBL" id="AMZH03001492">
    <property type="protein sequence ID" value="RRT79120.1"/>
    <property type="molecule type" value="Genomic_DNA"/>
</dbReference>
<protein>
    <recommendedName>
        <fullName evidence="8">Mitochondrial import inner membrane translocase subunit Tim21</fullName>
    </recommendedName>
</protein>
<reference evidence="9 10" key="1">
    <citation type="journal article" date="2014" name="Agronomy (Basel)">
        <title>A Draft Genome Sequence for Ensete ventricosum, the Drought-Tolerant Tree Against Hunger.</title>
        <authorList>
            <person name="Harrison J."/>
            <person name="Moore K.A."/>
            <person name="Paszkiewicz K."/>
            <person name="Jones T."/>
            <person name="Grant M."/>
            <person name="Ambacheew D."/>
            <person name="Muzemil S."/>
            <person name="Studholme D.J."/>
        </authorList>
    </citation>
    <scope>NUCLEOTIDE SEQUENCE [LARGE SCALE GENOMIC DNA]</scope>
</reference>
<evidence type="ECO:0000256" key="5">
    <source>
        <dbReference type="ARBA" id="ARBA00022989"/>
    </source>
</evidence>
<sequence>MPGSFSELFRWHMINRNHVVRPTIHDIKHCTISCLVGTTASNYSTQASEQRTKEVNFHIRGPHGFGKVYTEMFKNQADKKWTFTYLIVEIKSPSPAQLMLESYVPA</sequence>
<evidence type="ECO:0000256" key="6">
    <source>
        <dbReference type="ARBA" id="ARBA00023128"/>
    </source>
</evidence>
<keyword evidence="3" id="KW-0812">Transmembrane</keyword>
<dbReference type="InterPro" id="IPR013261">
    <property type="entry name" value="Tim21"/>
</dbReference>
<dbReference type="AlphaFoldDB" id="A0A427ASB5"/>
<proteinExistence type="inferred from homology"/>
<evidence type="ECO:0000256" key="8">
    <source>
        <dbReference type="RuleBase" id="RU367142"/>
    </source>
</evidence>
<name>A0A427ASB5_ENSVE</name>
<dbReference type="PANTHER" id="PTHR13032:SF6">
    <property type="entry name" value="MITOCHONDRIAL IMPORT INNER MEMBRANE TRANSLOCASE SUBUNIT TIM21"/>
    <property type="match status" value="1"/>
</dbReference>
<organism evidence="9 10">
    <name type="scientific">Ensete ventricosum</name>
    <name type="common">Abyssinian banana</name>
    <name type="synonym">Musa ensete</name>
    <dbReference type="NCBI Taxonomy" id="4639"/>
    <lineage>
        <taxon>Eukaryota</taxon>
        <taxon>Viridiplantae</taxon>
        <taxon>Streptophyta</taxon>
        <taxon>Embryophyta</taxon>
        <taxon>Tracheophyta</taxon>
        <taxon>Spermatophyta</taxon>
        <taxon>Magnoliopsida</taxon>
        <taxon>Liliopsida</taxon>
        <taxon>Zingiberales</taxon>
        <taxon>Musaceae</taxon>
        <taxon>Ensete</taxon>
    </lineage>
</organism>